<dbReference type="RefSeq" id="WP_378516902.1">
    <property type="nucleotide sequence ID" value="NZ_CBCSDI010000052.1"/>
</dbReference>
<dbReference type="InterPro" id="IPR016040">
    <property type="entry name" value="NAD(P)-bd_dom"/>
</dbReference>
<dbReference type="Gene3D" id="3.40.50.720">
    <property type="entry name" value="NAD(P)-binding Rossmann-like Domain"/>
    <property type="match status" value="1"/>
</dbReference>
<reference evidence="3 4" key="1">
    <citation type="submission" date="2024-09" db="EMBL/GenBank/DDBJ databases">
        <authorList>
            <person name="Sun Q."/>
            <person name="Mori K."/>
        </authorList>
    </citation>
    <scope>NUCLEOTIDE SEQUENCE [LARGE SCALE GENOMIC DNA]</scope>
    <source>
        <strain evidence="3 4">CCM 8654</strain>
    </source>
</reference>
<protein>
    <submittedName>
        <fullName evidence="3">NAD(P)H-binding protein</fullName>
    </submittedName>
</protein>
<dbReference type="InterPro" id="IPR051207">
    <property type="entry name" value="ComplexI_NDUFA9_subunit"/>
</dbReference>
<name>A0ABV6DWT6_9ACTN</name>
<feature type="region of interest" description="Disordered" evidence="1">
    <location>
        <begin position="315"/>
        <end position="338"/>
    </location>
</feature>
<evidence type="ECO:0000313" key="4">
    <source>
        <dbReference type="Proteomes" id="UP001589698"/>
    </source>
</evidence>
<sequence length="338" mass="36282">MTPPPAASSLPTDEAAAPRLKRVLVTGATGYVGSRLIPELLEHGHIVLAASRSESGTADYPWDDEVETREMDVSDPTQVAAAVKDVDAVIYLVHSMDVGDFARKDRQAAEDMASACTEAGVRRVIYLSGLVPNGELSEHLRSRQEVEQVLLDAPVPAIVLRASMVIGAGSTSYELLKRLSDRVPLLTPVPAWMRSRIQPIAVEDVVHLIVCALQAPDMNTHLDVGGPDVLTYPELLATYADVAGLRRRRFLVPGLPTRLVGRACAAIAQMPVAEVVTLIASLRHDMVCGNDQFRHELLEPDYALVGVEEALRRSLAPDTGSGTSHRGDVQAAAATDPA</sequence>
<evidence type="ECO:0000256" key="1">
    <source>
        <dbReference type="SAM" id="MobiDB-lite"/>
    </source>
</evidence>
<evidence type="ECO:0000259" key="2">
    <source>
        <dbReference type="Pfam" id="PF13460"/>
    </source>
</evidence>
<dbReference type="Pfam" id="PF13460">
    <property type="entry name" value="NAD_binding_10"/>
    <property type="match status" value="1"/>
</dbReference>
<proteinExistence type="predicted"/>
<dbReference type="EMBL" id="JBHLXH010000001">
    <property type="protein sequence ID" value="MFC0221196.1"/>
    <property type="molecule type" value="Genomic_DNA"/>
</dbReference>
<dbReference type="SUPFAM" id="SSF51735">
    <property type="entry name" value="NAD(P)-binding Rossmann-fold domains"/>
    <property type="match status" value="1"/>
</dbReference>
<feature type="domain" description="NAD(P)-binding" evidence="2">
    <location>
        <begin position="27"/>
        <end position="135"/>
    </location>
</feature>
<organism evidence="3 4">
    <name type="scientific">Nocardioides zeicaulis</name>
    <dbReference type="NCBI Taxonomy" id="1776857"/>
    <lineage>
        <taxon>Bacteria</taxon>
        <taxon>Bacillati</taxon>
        <taxon>Actinomycetota</taxon>
        <taxon>Actinomycetes</taxon>
        <taxon>Propionibacteriales</taxon>
        <taxon>Nocardioidaceae</taxon>
        <taxon>Nocardioides</taxon>
    </lineage>
</organism>
<dbReference type="InterPro" id="IPR036291">
    <property type="entry name" value="NAD(P)-bd_dom_sf"/>
</dbReference>
<gene>
    <name evidence="3" type="ORF">ACFFJG_01780</name>
</gene>
<dbReference type="PANTHER" id="PTHR12126">
    <property type="entry name" value="NADH-UBIQUINONE OXIDOREDUCTASE 39 KDA SUBUNIT-RELATED"/>
    <property type="match status" value="1"/>
</dbReference>
<dbReference type="PANTHER" id="PTHR12126:SF11">
    <property type="entry name" value="NADH DEHYDROGENASE [UBIQUINONE] 1 ALPHA SUBCOMPLEX SUBUNIT 9, MITOCHONDRIAL"/>
    <property type="match status" value="1"/>
</dbReference>
<dbReference type="Proteomes" id="UP001589698">
    <property type="component" value="Unassembled WGS sequence"/>
</dbReference>
<accession>A0ABV6DWT6</accession>
<keyword evidence="4" id="KW-1185">Reference proteome</keyword>
<comment type="caution">
    <text evidence="3">The sequence shown here is derived from an EMBL/GenBank/DDBJ whole genome shotgun (WGS) entry which is preliminary data.</text>
</comment>
<evidence type="ECO:0000313" key="3">
    <source>
        <dbReference type="EMBL" id="MFC0221196.1"/>
    </source>
</evidence>